<dbReference type="AlphaFoldDB" id="A0A6C0GKM7"/>
<reference evidence="1 2" key="1">
    <citation type="submission" date="2020-01" db="EMBL/GenBank/DDBJ databases">
        <authorList>
            <person name="Kim M.K."/>
        </authorList>
    </citation>
    <scope>NUCLEOTIDE SEQUENCE [LARGE SCALE GENOMIC DNA]</scope>
    <source>
        <strain evidence="1 2">172606-1</strain>
    </source>
</reference>
<accession>A0A6C0GKM7</accession>
<sequence length="203" mass="23068">MAFDEEKINYLSLFLNEPIYVLRPELEPSPIVLAELPVEVPEANPSVEQVVAKPVADPPLKATPAQPIQSPAPIQKPVPQKNRNKVMILFNNEHSPYLAKNEEALLKKILFSVKLDIDDVDLVNYNNIQRIEYIDLLKEKVLNQLISFGVGLTALNLELYLKKYQVERIEGVDMLLADSLSVLENSPDAKKLLWKALQHMFMK</sequence>
<name>A0A6C0GKM7_9BACT</name>
<dbReference type="KEGG" id="rhoz:GXP67_18715"/>
<dbReference type="RefSeq" id="WP_162444540.1">
    <property type="nucleotide sequence ID" value="NZ_CP048222.1"/>
</dbReference>
<dbReference type="EMBL" id="CP048222">
    <property type="protein sequence ID" value="QHT68529.1"/>
    <property type="molecule type" value="Genomic_DNA"/>
</dbReference>
<organism evidence="1 2">
    <name type="scientific">Rhodocytophaga rosea</name>
    <dbReference type="NCBI Taxonomy" id="2704465"/>
    <lineage>
        <taxon>Bacteria</taxon>
        <taxon>Pseudomonadati</taxon>
        <taxon>Bacteroidota</taxon>
        <taxon>Cytophagia</taxon>
        <taxon>Cytophagales</taxon>
        <taxon>Rhodocytophagaceae</taxon>
        <taxon>Rhodocytophaga</taxon>
    </lineage>
</organism>
<gene>
    <name evidence="1" type="ORF">GXP67_18715</name>
</gene>
<evidence type="ECO:0000313" key="2">
    <source>
        <dbReference type="Proteomes" id="UP000480178"/>
    </source>
</evidence>
<evidence type="ECO:0000313" key="1">
    <source>
        <dbReference type="EMBL" id="QHT68529.1"/>
    </source>
</evidence>
<keyword evidence="2" id="KW-1185">Reference proteome</keyword>
<protein>
    <submittedName>
        <fullName evidence="1">Uncharacterized protein</fullName>
    </submittedName>
</protein>
<dbReference type="Proteomes" id="UP000480178">
    <property type="component" value="Chromosome"/>
</dbReference>
<proteinExistence type="predicted"/>